<feature type="domain" description="Response regulatory" evidence="24">
    <location>
        <begin position="1714"/>
        <end position="1838"/>
    </location>
</feature>
<dbReference type="PANTHER" id="PTHR45339:SF1">
    <property type="entry name" value="HYBRID SIGNAL TRANSDUCTION HISTIDINE KINASE J"/>
    <property type="match status" value="1"/>
</dbReference>
<keyword evidence="6 19" id="KW-0597">Phosphoprotein</keyword>
<dbReference type="SMART" id="SM00073">
    <property type="entry name" value="HPT"/>
    <property type="match status" value="1"/>
</dbReference>
<feature type="domain" description="PAC" evidence="26">
    <location>
        <begin position="1125"/>
        <end position="1175"/>
    </location>
</feature>
<dbReference type="PANTHER" id="PTHR45339">
    <property type="entry name" value="HYBRID SIGNAL TRANSDUCTION HISTIDINE KINASE J"/>
    <property type="match status" value="1"/>
</dbReference>
<evidence type="ECO:0000256" key="12">
    <source>
        <dbReference type="ARBA" id="ARBA00022989"/>
    </source>
</evidence>
<keyword evidence="10" id="KW-0418">Kinase</keyword>
<dbReference type="InterPro" id="IPR013767">
    <property type="entry name" value="PAS_fold"/>
</dbReference>
<dbReference type="SUPFAM" id="SSF55874">
    <property type="entry name" value="ATPase domain of HSP90 chaperone/DNA topoisomerase II/histidine kinase"/>
    <property type="match status" value="1"/>
</dbReference>
<keyword evidence="7" id="KW-0808">Transferase</keyword>
<feature type="domain" description="PAC" evidence="26">
    <location>
        <begin position="1252"/>
        <end position="1304"/>
    </location>
</feature>
<dbReference type="Gene3D" id="1.10.287.130">
    <property type="match status" value="1"/>
</dbReference>
<dbReference type="InterPro" id="IPR001610">
    <property type="entry name" value="PAC"/>
</dbReference>
<evidence type="ECO:0000256" key="10">
    <source>
        <dbReference type="ARBA" id="ARBA00022777"/>
    </source>
</evidence>
<evidence type="ECO:0000256" key="14">
    <source>
        <dbReference type="ARBA" id="ARBA00023136"/>
    </source>
</evidence>
<feature type="domain" description="PAS" evidence="25">
    <location>
        <begin position="1176"/>
        <end position="1248"/>
    </location>
</feature>
<dbReference type="SMART" id="SM00091">
    <property type="entry name" value="PAS"/>
    <property type="match status" value="7"/>
</dbReference>
<dbReference type="SUPFAM" id="SSF52172">
    <property type="entry name" value="CheY-like"/>
    <property type="match status" value="2"/>
</dbReference>
<keyword evidence="29" id="KW-1185">Reference proteome</keyword>
<dbReference type="Pfam" id="PF13426">
    <property type="entry name" value="PAS_9"/>
    <property type="match status" value="1"/>
</dbReference>
<keyword evidence="14 22" id="KW-0472">Membrane</keyword>
<dbReference type="SUPFAM" id="SSF47384">
    <property type="entry name" value="Homodimeric domain of signal transducing histidine kinase"/>
    <property type="match status" value="1"/>
</dbReference>
<dbReference type="PROSITE" id="PS50109">
    <property type="entry name" value="HIS_KIN"/>
    <property type="match status" value="1"/>
</dbReference>
<dbReference type="NCBIfam" id="TIGR00229">
    <property type="entry name" value="sensory_box"/>
    <property type="match status" value="7"/>
</dbReference>
<dbReference type="SUPFAM" id="SSF55785">
    <property type="entry name" value="PYP-like sensor domain (PAS domain)"/>
    <property type="match status" value="7"/>
</dbReference>
<feature type="domain" description="PAC" evidence="26">
    <location>
        <begin position="679"/>
        <end position="731"/>
    </location>
</feature>
<keyword evidence="11" id="KW-0067">ATP-binding</keyword>
<keyword evidence="13" id="KW-0902">Two-component regulatory system</keyword>
<dbReference type="SUPFAM" id="SSF47226">
    <property type="entry name" value="Histidine-containing phosphotransfer domain, HPT domain"/>
    <property type="match status" value="1"/>
</dbReference>
<dbReference type="CDD" id="cd17546">
    <property type="entry name" value="REC_hyHK_CKI1_RcsC-like"/>
    <property type="match status" value="2"/>
</dbReference>
<evidence type="ECO:0000256" key="18">
    <source>
        <dbReference type="PROSITE-ProRule" id="PRU00110"/>
    </source>
</evidence>
<sequence>MSSSAENMPGPPGSHRGRALALVAALLVLTVISAIAIERLYEYSFGYLRTQSELTSLRGALNTQEALEYEAIQDKEVGPNTEQRTREARGRMLDALDALEARDFDEDSLARLRSSTSDYTSAVDEEFRLIEAGRVGAAEELNGSRVDPISESLDGSLAALQAEYDGLARRSEMVADLGTAGIALLAALAGIAAFALYSRGRRRSREVLRHSEERFRSLVQNSSDIITLVDENGNIRYQSPSMRRVLGHEPEERVGKNIYETSPVHPEDVEKRNDLVKRAIEAGSDAETMGTVRLLGRDGSVRHTEYTVTNLLDDPSVGGILINCRDITDRVEAEGLIRESERRYSALLANTPAMVYRCLNEPDWPEMFASDYALELTGYPPEDLLIGGGVRFGRLIVEEDRERVWRETQEALEKRERYRLLYTLVHRDGTLKRVEEYGRGVYDEEGNVLAIEGLIYDVTEREEAARRLAEAEDLFRSVVDNSSEVISICDPDGTLRWTNDTFERVLGWSPGEMIGRNVLDYVHPEDLTAVVERTAEALEGGLENGEVVRNTAQYRFRHKDGSWRWMDAHGAYMMDHPRVRGVLVNARDVTARKSSEDRLREAEARYRVLVENVPAVVYVQDLSNPSRTTYISPQIADMQGYTAEEILADGEHWARRLHPDDRERVLAEDERTNETGGPFKLEYRQIARDGNVIWVRDEAVLVRDEDGNPMFWQGVLLDVTDRKRAEERLSEAEARYRTLVEHIPAVTYVQMPGEDGEPAPTVYASPQIEEHTGYPPRAFTEDPTLWVKIIHPEDHGRVMAEEVRTEETGEPFRVEYRIVRRDGEIVWIRDEAVLVRRDDGSPLFWQGVQIDVTDRKRAEEALRESEEAARRGEALVRLLGQVATAANEASSVEDAMRIALNGVCAFTGWPLGHIHLRDGNHAQLVPTDLWHDDDPGRFEAFHGATRATRFEAGIGLPGRVLESGEPVWISDLEADESLPRYEQARESGIRAGFAFPVLAGREVTAVLEFFSTEITEPDEGVLELMTQVGTQLGRAIERSRSTRSLEESEARNRALVETASDAIVSFGRDAKILSFNPAAERIFGYPADEVVGNSLTLLLPEGAREEIAGNLHVLWTEPDLTVFEHPMETTARRKDGSEFPVEVSLSRTERGDDTLFIGLVRDITDRKQSERALRESEERYRLVSRATNEAIWDNDLKTGTQTWDGAVEEMFGYALEEIPNDGSWWEERIHPEDRERVLSGLESVLASGTDAWTDEYRFGRKDGTFASVVDRGYVVRDRGGAPTRMIGSMLDVTERARAEEELREAREAAEAANRAKSEFLANMSHEIRTPMNGVIGMTELLLDTPLSPEQQEFVETVRLSGENLLAIINDILDFSKIEAGQMRLETIDFDLRAAVEDVMALFAGRAHSKGLELASLVEYDVPTALRGDPGRIKQVLSNLVSNAVKFTEKGEVVLRVERSGDSPDEADRIGVRVSIRDTGIGMAPEQQRGVFESFSQADASTTRRYGGTGLGLAISKQLVELMGGEIGVESEPGVGSTFCFFLPLRRQPAGAQATKPRADLHGLRALVVDDNATNRSILARQLSSWGVESASSADGPDALKELRGAAGRGDSYDLAILDMQMPGMDGMELARKIKEDPTLSPTRLILLTSVGQRGDGEEARDAGIHAYLTKPVRQSDLHGALAAVMGGVREPDQKEARLVTRHTLREERTGNRARLLLAEDNPVNQKVAVRMLENIGYRVDVARNGCEAVEAISHADPEASYAAVLMDVQMPEMDGYEATATIRRREREAGDGRRVPILAMTANAMVGDREKAIEAGMDDYLSKPVGAEELAAVLARWVVEDTPEATSGAASGAGDPEGSPASEQTPLDPDVLKVLHELGDPEFFSELIEMFLENASEHLRDLKRAAGKGEDSAVELAAHALKGSAANMGARRMSQLASRLQAAGATGDRDAVPGLIDRLEEELGHVVPALKEEKEKNAS</sequence>
<dbReference type="PROSITE" id="PS50894">
    <property type="entry name" value="HPT"/>
    <property type="match status" value="1"/>
</dbReference>
<dbReference type="SMART" id="SM00387">
    <property type="entry name" value="HATPase_c"/>
    <property type="match status" value="1"/>
</dbReference>
<feature type="transmembrane region" description="Helical" evidence="22">
    <location>
        <begin position="177"/>
        <end position="197"/>
    </location>
</feature>
<feature type="domain" description="PAS" evidence="25">
    <location>
        <begin position="367"/>
        <end position="415"/>
    </location>
</feature>
<comment type="subunit">
    <text evidence="15">At low DSF concentrations, interacts with RpfF.</text>
</comment>
<feature type="domain" description="Histidine kinase" evidence="23">
    <location>
        <begin position="1322"/>
        <end position="1546"/>
    </location>
</feature>
<evidence type="ECO:0000256" key="17">
    <source>
        <dbReference type="ARBA" id="ARBA00074306"/>
    </source>
</evidence>
<feature type="domain" description="PAS" evidence="25">
    <location>
        <begin position="211"/>
        <end position="283"/>
    </location>
</feature>
<evidence type="ECO:0000259" key="26">
    <source>
        <dbReference type="PROSITE" id="PS50113"/>
    </source>
</evidence>
<evidence type="ECO:0000256" key="16">
    <source>
        <dbReference type="ARBA" id="ARBA00068150"/>
    </source>
</evidence>
<dbReference type="InterPro" id="IPR035965">
    <property type="entry name" value="PAS-like_dom_sf"/>
</dbReference>
<evidence type="ECO:0000256" key="5">
    <source>
        <dbReference type="ARBA" id="ARBA00022475"/>
    </source>
</evidence>
<dbReference type="SUPFAM" id="SSF55781">
    <property type="entry name" value="GAF domain-like"/>
    <property type="match status" value="1"/>
</dbReference>
<dbReference type="SMART" id="SM00388">
    <property type="entry name" value="HisKA"/>
    <property type="match status" value="1"/>
</dbReference>
<dbReference type="InterPro" id="IPR013655">
    <property type="entry name" value="PAS_fold_3"/>
</dbReference>
<dbReference type="InterPro" id="IPR036890">
    <property type="entry name" value="HATPase_C_sf"/>
</dbReference>
<dbReference type="InterPro" id="IPR004358">
    <property type="entry name" value="Sig_transdc_His_kin-like_C"/>
</dbReference>
<dbReference type="PRINTS" id="PR00344">
    <property type="entry name" value="BCTRLSENSOR"/>
</dbReference>
<evidence type="ECO:0000256" key="22">
    <source>
        <dbReference type="SAM" id="Phobius"/>
    </source>
</evidence>
<protein>
    <recommendedName>
        <fullName evidence="17">Circadian input-output histidine kinase CikA</fullName>
        <ecNumber evidence="4">2.7.13.3</ecNumber>
    </recommendedName>
    <alternativeName>
        <fullName evidence="16">Sensory/regulatory protein RpfC</fullName>
    </alternativeName>
</protein>
<dbReference type="GO" id="GO:0005524">
    <property type="term" value="F:ATP binding"/>
    <property type="evidence" value="ECO:0007669"/>
    <property type="project" value="UniProtKB-KW"/>
</dbReference>
<dbReference type="RefSeq" id="WP_166173175.1">
    <property type="nucleotide sequence ID" value="NZ_CP045119.1"/>
</dbReference>
<dbReference type="Pfam" id="PF08447">
    <property type="entry name" value="PAS_3"/>
    <property type="match status" value="5"/>
</dbReference>
<evidence type="ECO:0000259" key="24">
    <source>
        <dbReference type="PROSITE" id="PS50110"/>
    </source>
</evidence>
<dbReference type="InterPro" id="IPR003661">
    <property type="entry name" value="HisK_dim/P_dom"/>
</dbReference>
<keyword evidence="9" id="KW-0547">Nucleotide-binding</keyword>
<dbReference type="InterPro" id="IPR005467">
    <property type="entry name" value="His_kinase_dom"/>
</dbReference>
<proteinExistence type="inferred from homology"/>
<comment type="subcellular location">
    <subcellularLocation>
        <location evidence="2">Cell membrane</location>
        <topology evidence="2">Multi-pass membrane protein</topology>
    </subcellularLocation>
</comment>
<dbReference type="InterPro" id="IPR003018">
    <property type="entry name" value="GAF"/>
</dbReference>
<gene>
    <name evidence="28" type="ORF">GBA63_02470</name>
</gene>
<reference evidence="28 29" key="1">
    <citation type="submission" date="2019-10" db="EMBL/GenBank/DDBJ databases">
        <title>Rubrobacter sp nov SCSIO 52090 isolated from a deep-sea sediment in the South China Sea.</title>
        <authorList>
            <person name="Chen R.W."/>
        </authorList>
    </citation>
    <scope>NUCLEOTIDE SEQUENCE [LARGE SCALE GENOMIC DNA]</scope>
    <source>
        <strain evidence="28 29">SCSIO 52909</strain>
    </source>
</reference>
<dbReference type="PROSITE" id="PS50113">
    <property type="entry name" value="PAC"/>
    <property type="match status" value="7"/>
</dbReference>
<dbReference type="PROSITE" id="PS50110">
    <property type="entry name" value="RESPONSE_REGULATORY"/>
    <property type="match status" value="2"/>
</dbReference>
<evidence type="ECO:0000256" key="1">
    <source>
        <dbReference type="ARBA" id="ARBA00000085"/>
    </source>
</evidence>
<feature type="domain" description="PAC" evidence="26">
    <location>
        <begin position="418"/>
        <end position="470"/>
    </location>
</feature>
<evidence type="ECO:0000259" key="25">
    <source>
        <dbReference type="PROSITE" id="PS50112"/>
    </source>
</evidence>
<feature type="modified residue" description="Phosphohistidine" evidence="18">
    <location>
        <position position="1919"/>
    </location>
</feature>
<feature type="domain" description="PAS" evidence="25">
    <location>
        <begin position="602"/>
        <end position="676"/>
    </location>
</feature>
<dbReference type="CDD" id="cd00082">
    <property type="entry name" value="HisKA"/>
    <property type="match status" value="1"/>
</dbReference>
<keyword evidence="8 22" id="KW-0812">Transmembrane</keyword>
<dbReference type="FunFam" id="1.10.287.130:FF:000002">
    <property type="entry name" value="Two-component osmosensing histidine kinase"/>
    <property type="match status" value="1"/>
</dbReference>
<comment type="similarity">
    <text evidence="3">In the N-terminal section; belongs to the phytochrome family.</text>
</comment>
<evidence type="ECO:0000256" key="11">
    <source>
        <dbReference type="ARBA" id="ARBA00022840"/>
    </source>
</evidence>
<feature type="transmembrane region" description="Helical" evidence="22">
    <location>
        <begin position="20"/>
        <end position="41"/>
    </location>
</feature>
<evidence type="ECO:0000256" key="8">
    <source>
        <dbReference type="ARBA" id="ARBA00022692"/>
    </source>
</evidence>
<dbReference type="InterPro" id="IPR011006">
    <property type="entry name" value="CheY-like_superfamily"/>
</dbReference>
<evidence type="ECO:0000256" key="20">
    <source>
        <dbReference type="SAM" id="Coils"/>
    </source>
</evidence>
<dbReference type="InterPro" id="IPR008207">
    <property type="entry name" value="Sig_transdc_His_kin_Hpt_dom"/>
</dbReference>
<dbReference type="Gene3D" id="3.30.565.10">
    <property type="entry name" value="Histidine kinase-like ATPase, C-terminal domain"/>
    <property type="match status" value="1"/>
</dbReference>
<organism evidence="28 29">
    <name type="scientific">Rubrobacter tropicus</name>
    <dbReference type="NCBI Taxonomy" id="2653851"/>
    <lineage>
        <taxon>Bacteria</taxon>
        <taxon>Bacillati</taxon>
        <taxon>Actinomycetota</taxon>
        <taxon>Rubrobacteria</taxon>
        <taxon>Rubrobacterales</taxon>
        <taxon>Rubrobacteraceae</taxon>
        <taxon>Rubrobacter</taxon>
    </lineage>
</organism>
<dbReference type="GO" id="GO:0006355">
    <property type="term" value="P:regulation of DNA-templated transcription"/>
    <property type="evidence" value="ECO:0007669"/>
    <property type="project" value="InterPro"/>
</dbReference>
<keyword evidence="20" id="KW-0175">Coiled coil</keyword>
<evidence type="ECO:0000313" key="29">
    <source>
        <dbReference type="Proteomes" id="UP000501452"/>
    </source>
</evidence>
<dbReference type="InterPro" id="IPR001789">
    <property type="entry name" value="Sig_transdc_resp-reg_receiver"/>
</dbReference>
<name>A0A6G8Q5A2_9ACTN</name>
<dbReference type="Gene3D" id="3.30.450.20">
    <property type="entry name" value="PAS domain"/>
    <property type="match status" value="7"/>
</dbReference>
<keyword evidence="12 22" id="KW-1133">Transmembrane helix</keyword>
<evidence type="ECO:0000256" key="13">
    <source>
        <dbReference type="ARBA" id="ARBA00023012"/>
    </source>
</evidence>
<dbReference type="Gene3D" id="3.40.50.2300">
    <property type="match status" value="2"/>
</dbReference>
<evidence type="ECO:0000259" key="27">
    <source>
        <dbReference type="PROSITE" id="PS50894"/>
    </source>
</evidence>
<feature type="coiled-coil region" evidence="20">
    <location>
        <begin position="1295"/>
        <end position="1322"/>
    </location>
</feature>
<dbReference type="Gene3D" id="3.30.450.40">
    <property type="match status" value="1"/>
</dbReference>
<dbReference type="SMART" id="SM00086">
    <property type="entry name" value="PAC"/>
    <property type="match status" value="7"/>
</dbReference>
<dbReference type="InterPro" id="IPR036097">
    <property type="entry name" value="HisK_dim/P_sf"/>
</dbReference>
<dbReference type="GO" id="GO:0000155">
    <property type="term" value="F:phosphorelay sensor kinase activity"/>
    <property type="evidence" value="ECO:0007669"/>
    <property type="project" value="InterPro"/>
</dbReference>
<feature type="domain" description="HPt" evidence="27">
    <location>
        <begin position="1880"/>
        <end position="1973"/>
    </location>
</feature>
<dbReference type="CDD" id="cd00088">
    <property type="entry name" value="HPT"/>
    <property type="match status" value="1"/>
</dbReference>
<feature type="domain" description="PAC" evidence="26">
    <location>
        <begin position="550"/>
        <end position="601"/>
    </location>
</feature>
<dbReference type="Pfam" id="PF02518">
    <property type="entry name" value="HATPase_c"/>
    <property type="match status" value="1"/>
</dbReference>
<dbReference type="CDD" id="cd00130">
    <property type="entry name" value="PAS"/>
    <property type="match status" value="7"/>
</dbReference>
<evidence type="ECO:0000256" key="2">
    <source>
        <dbReference type="ARBA" id="ARBA00004651"/>
    </source>
</evidence>
<evidence type="ECO:0000256" key="3">
    <source>
        <dbReference type="ARBA" id="ARBA00006402"/>
    </source>
</evidence>
<dbReference type="GO" id="GO:0005886">
    <property type="term" value="C:plasma membrane"/>
    <property type="evidence" value="ECO:0007669"/>
    <property type="project" value="UniProtKB-SubCell"/>
</dbReference>
<evidence type="ECO:0000313" key="28">
    <source>
        <dbReference type="EMBL" id="QIN81618.1"/>
    </source>
</evidence>
<comment type="catalytic activity">
    <reaction evidence="1">
        <text>ATP + protein L-histidine = ADP + protein N-phospho-L-histidine.</text>
        <dbReference type="EC" id="2.7.13.3"/>
    </reaction>
</comment>
<keyword evidence="5" id="KW-1003">Cell membrane</keyword>
<feature type="region of interest" description="Disordered" evidence="21">
    <location>
        <begin position="1844"/>
        <end position="1867"/>
    </location>
</feature>
<dbReference type="Pfam" id="PF13185">
    <property type="entry name" value="GAF_2"/>
    <property type="match status" value="1"/>
</dbReference>
<feature type="domain" description="PAS" evidence="25">
    <location>
        <begin position="1048"/>
        <end position="1101"/>
    </location>
</feature>
<dbReference type="CDD" id="cd16922">
    <property type="entry name" value="HATPase_EvgS-ArcB-TorS-like"/>
    <property type="match status" value="1"/>
</dbReference>
<dbReference type="Pfam" id="PF00072">
    <property type="entry name" value="Response_reg"/>
    <property type="match status" value="2"/>
</dbReference>
<dbReference type="Pfam" id="PF00989">
    <property type="entry name" value="PAS"/>
    <property type="match status" value="1"/>
</dbReference>
<dbReference type="SMART" id="SM00448">
    <property type="entry name" value="REC"/>
    <property type="match status" value="2"/>
</dbReference>
<dbReference type="SMART" id="SM00065">
    <property type="entry name" value="GAF"/>
    <property type="match status" value="1"/>
</dbReference>
<dbReference type="Pfam" id="PF00512">
    <property type="entry name" value="HisKA"/>
    <property type="match status" value="1"/>
</dbReference>
<feature type="modified residue" description="4-aspartylphosphate" evidence="19">
    <location>
        <position position="1618"/>
    </location>
</feature>
<evidence type="ECO:0000256" key="6">
    <source>
        <dbReference type="ARBA" id="ARBA00022553"/>
    </source>
</evidence>
<dbReference type="KEGG" id="rub:GBA63_02470"/>
<dbReference type="Gene3D" id="6.10.250.490">
    <property type="match status" value="1"/>
</dbReference>
<feature type="domain" description="Response regulatory" evidence="24">
    <location>
        <begin position="1564"/>
        <end position="1685"/>
    </location>
</feature>
<dbReference type="FunFam" id="3.30.565.10:FF:000010">
    <property type="entry name" value="Sensor histidine kinase RcsC"/>
    <property type="match status" value="1"/>
</dbReference>
<dbReference type="InterPro" id="IPR029016">
    <property type="entry name" value="GAF-like_dom_sf"/>
</dbReference>
<evidence type="ECO:0000259" key="23">
    <source>
        <dbReference type="PROSITE" id="PS50109"/>
    </source>
</evidence>
<evidence type="ECO:0000256" key="9">
    <source>
        <dbReference type="ARBA" id="ARBA00022741"/>
    </source>
</evidence>
<feature type="domain" description="PAS" evidence="25">
    <location>
        <begin position="471"/>
        <end position="541"/>
    </location>
</feature>
<evidence type="ECO:0000256" key="7">
    <source>
        <dbReference type="ARBA" id="ARBA00022679"/>
    </source>
</evidence>
<dbReference type="PROSITE" id="PS50112">
    <property type="entry name" value="PAS"/>
    <property type="match status" value="6"/>
</dbReference>
<evidence type="ECO:0000256" key="21">
    <source>
        <dbReference type="SAM" id="MobiDB-lite"/>
    </source>
</evidence>
<evidence type="ECO:0000256" key="19">
    <source>
        <dbReference type="PROSITE-ProRule" id="PRU00169"/>
    </source>
</evidence>
<dbReference type="Pfam" id="PF01627">
    <property type="entry name" value="Hpt"/>
    <property type="match status" value="1"/>
</dbReference>
<dbReference type="InterPro" id="IPR036641">
    <property type="entry name" value="HPT_dom_sf"/>
</dbReference>
<feature type="domain" description="PAC" evidence="26">
    <location>
        <begin position="288"/>
        <end position="339"/>
    </location>
</feature>
<dbReference type="EC" id="2.7.13.3" evidence="4"/>
<dbReference type="InterPro" id="IPR003594">
    <property type="entry name" value="HATPase_dom"/>
</dbReference>
<dbReference type="EMBL" id="CP045119">
    <property type="protein sequence ID" value="QIN81618.1"/>
    <property type="molecule type" value="Genomic_DNA"/>
</dbReference>
<dbReference type="Gene3D" id="1.20.120.160">
    <property type="entry name" value="HPT domain"/>
    <property type="match status" value="1"/>
</dbReference>
<dbReference type="InterPro" id="IPR000700">
    <property type="entry name" value="PAS-assoc_C"/>
</dbReference>
<feature type="domain" description="PAC" evidence="26">
    <location>
        <begin position="812"/>
        <end position="864"/>
    </location>
</feature>
<feature type="modified residue" description="4-aspartylphosphate" evidence="19">
    <location>
        <position position="1767"/>
    </location>
</feature>
<accession>A0A6G8Q5A2</accession>
<evidence type="ECO:0000256" key="15">
    <source>
        <dbReference type="ARBA" id="ARBA00064003"/>
    </source>
</evidence>
<dbReference type="Proteomes" id="UP000501452">
    <property type="component" value="Chromosome"/>
</dbReference>
<evidence type="ECO:0000256" key="4">
    <source>
        <dbReference type="ARBA" id="ARBA00012438"/>
    </source>
</evidence>
<dbReference type="InterPro" id="IPR000014">
    <property type="entry name" value="PAS"/>
</dbReference>